<dbReference type="PANTHER" id="PTHR40518:SF1">
    <property type="entry name" value="ACETOACETATE DECARBOXYLASE"/>
    <property type="match status" value="1"/>
</dbReference>
<dbReference type="AlphaFoldDB" id="B2W4Z0"/>
<dbReference type="eggNOG" id="KOG2504">
    <property type="taxonomic scope" value="Eukaryota"/>
</dbReference>
<dbReference type="PANTHER" id="PTHR40518">
    <property type="entry name" value="ACETOACETATE DECARBOXYLASE"/>
    <property type="match status" value="1"/>
</dbReference>
<feature type="transmembrane region" description="Helical" evidence="3">
    <location>
        <begin position="710"/>
        <end position="733"/>
    </location>
</feature>
<dbReference type="PROSITE" id="PS50850">
    <property type="entry name" value="MFS"/>
    <property type="match status" value="1"/>
</dbReference>
<keyword evidence="3" id="KW-0472">Membrane</keyword>
<evidence type="ECO:0000313" key="6">
    <source>
        <dbReference type="Proteomes" id="UP000001471"/>
    </source>
</evidence>
<feature type="region of interest" description="Disordered" evidence="2">
    <location>
        <begin position="630"/>
        <end position="654"/>
    </location>
</feature>
<dbReference type="Proteomes" id="UP000001471">
    <property type="component" value="Unassembled WGS sequence"/>
</dbReference>
<dbReference type="KEGG" id="ptrr:6342931"/>
<dbReference type="Gene3D" id="1.20.1250.20">
    <property type="entry name" value="MFS general substrate transporter like domains"/>
    <property type="match status" value="1"/>
</dbReference>
<gene>
    <name evidence="5" type="ORF">PTRG_04690</name>
</gene>
<feature type="transmembrane region" description="Helical" evidence="3">
    <location>
        <begin position="829"/>
        <end position="849"/>
    </location>
</feature>
<organism evidence="5 6">
    <name type="scientific">Pyrenophora tritici-repentis (strain Pt-1C-BFP)</name>
    <name type="common">Wheat tan spot fungus</name>
    <name type="synonym">Drechslera tritici-repentis</name>
    <dbReference type="NCBI Taxonomy" id="426418"/>
    <lineage>
        <taxon>Eukaryota</taxon>
        <taxon>Fungi</taxon>
        <taxon>Dikarya</taxon>
        <taxon>Ascomycota</taxon>
        <taxon>Pezizomycotina</taxon>
        <taxon>Dothideomycetes</taxon>
        <taxon>Pleosporomycetidae</taxon>
        <taxon>Pleosporales</taxon>
        <taxon>Pleosporineae</taxon>
        <taxon>Pleosporaceae</taxon>
        <taxon>Pyrenophora</taxon>
    </lineage>
</organism>
<dbReference type="SUPFAM" id="SSF160104">
    <property type="entry name" value="Acetoacetate decarboxylase-like"/>
    <property type="match status" value="1"/>
</dbReference>
<feature type="domain" description="Major facilitator superfamily (MFS) profile" evidence="4">
    <location>
        <begin position="669"/>
        <end position="896"/>
    </location>
</feature>
<evidence type="ECO:0000256" key="1">
    <source>
        <dbReference type="ARBA" id="ARBA00004141"/>
    </source>
</evidence>
<evidence type="ECO:0000313" key="5">
    <source>
        <dbReference type="EMBL" id="EDU47597.1"/>
    </source>
</evidence>
<feature type="transmembrane region" description="Helical" evidence="3">
    <location>
        <begin position="311"/>
        <end position="334"/>
    </location>
</feature>
<dbReference type="InterPro" id="IPR011701">
    <property type="entry name" value="MFS"/>
</dbReference>
<accession>B2W4Z0</accession>
<evidence type="ECO:0000256" key="2">
    <source>
        <dbReference type="SAM" id="MobiDB-lite"/>
    </source>
</evidence>
<keyword evidence="3" id="KW-1133">Transmembrane helix</keyword>
<evidence type="ECO:0000256" key="3">
    <source>
        <dbReference type="SAM" id="Phobius"/>
    </source>
</evidence>
<keyword evidence="3" id="KW-0812">Transmembrane</keyword>
<comment type="subcellular location">
    <subcellularLocation>
        <location evidence="1">Membrane</location>
        <topology evidence="1">Multi-pass membrane protein</topology>
    </subcellularLocation>
</comment>
<dbReference type="Pfam" id="PF07690">
    <property type="entry name" value="MFS_1"/>
    <property type="match status" value="1"/>
</dbReference>
<dbReference type="SUPFAM" id="SSF103473">
    <property type="entry name" value="MFS general substrate transporter"/>
    <property type="match status" value="1"/>
</dbReference>
<dbReference type="RefSeq" id="XP_001935023.2">
    <property type="nucleotide sequence ID" value="XM_001934988.2"/>
</dbReference>
<dbReference type="HOGENOM" id="CLU_322913_0_0_1"/>
<protein>
    <recommendedName>
        <fullName evidence="4">Major facilitator superfamily (MFS) profile domain-containing protein</fullName>
    </recommendedName>
</protein>
<evidence type="ECO:0000259" key="4">
    <source>
        <dbReference type="PROSITE" id="PS50850"/>
    </source>
</evidence>
<name>B2W4Z0_PYRTR</name>
<proteinExistence type="predicted"/>
<feature type="transmembrane region" description="Helical" evidence="3">
    <location>
        <begin position="769"/>
        <end position="792"/>
    </location>
</feature>
<dbReference type="GeneID" id="6342931"/>
<dbReference type="EMBL" id="DS231618">
    <property type="protein sequence ID" value="EDU47597.1"/>
    <property type="molecule type" value="Genomic_DNA"/>
</dbReference>
<feature type="transmembrane region" description="Helical" evidence="3">
    <location>
        <begin position="799"/>
        <end position="817"/>
    </location>
</feature>
<sequence length="896" mass="98278">MSTYGTFHADPEPEQHPVRRAKAPWNLMAECYTLLLKLKDLPKGVYDPLEAAWADKGMGEFVGGLGAVIIVRYSDTPVGPYDELMIVPGSFTVPHPADGPLKIPKKALRISRIYVSQRTTTYNGRLNWNIPKNLARFSFSAPPTVQGQTPPKSLTVQVFPPGTTDGDGEAPFFACTLKPWQWIPAIPVNTKYMPISLTVAQPPIREHPGHKAAAKAAIEGPPVDEYDLDPKKAEAVLVGTDRWRAVDCSSSAPRARGCWVEVHENETKEQDDGEKTWFPKNLGTWAVGGWLEELFIITALIISFATSSLLVFFATTSLIISLITTSILISFIMVSPPPQCTVPWTMTLLRRDIRNLRTKSTAKLKNTFAFSRTATDASMHPEVESDSTTAIPGGRQDCSEVTETASEGSVSTKPVQDSHSVAEVGAKKGGNALYELLQNKLKASYASRVLKASHEARWSFRGSWLLLYMATQACPSNDSYNIFRGDQGPPDESQMLLDLLQQSIEPTQSTTAKVSMMPADPYTEDNNIHTRYDSMFSDAGKSIPSPVQIWLTILQAANDSTKIEGLAEELLGYVYPGKNATDILDQIGNPSRKLNDDDDALLRARLQMLLYPGAQTHTADAPALANFKANHPNNTATGDEKSHQPLDQDSPSITTTAHDEVTYPEGGLGAWSVVLGSFLGLISSLGMMNTVGIYHAYISEHYLQDYSESTISWIFSMYVFLSFFCGLQIGPIFDAHGPRLLVLAGSILLCLSNFLLGLCTLYWHFFLVFGVLGGVGTSLIFTPAFAAISHFFYVKRGNATGVAAAGGSLGGVIFPLALEKLLPSVGFPWATRIVGFVTLFCCIGACILIRSRLPPKVALRYERIWEILRYLLHGRELRQWCFELLGVAECCWVSSG</sequence>
<dbReference type="InParanoid" id="B2W4Z0"/>
<feature type="region of interest" description="Disordered" evidence="2">
    <location>
        <begin position="381"/>
        <end position="417"/>
    </location>
</feature>
<reference evidence="6" key="1">
    <citation type="journal article" date="2013" name="G3 (Bethesda)">
        <title>Comparative genomics of a plant-pathogenic fungus, Pyrenophora tritici-repentis, reveals transduplication and the impact of repeat elements on pathogenicity and population divergence.</title>
        <authorList>
            <person name="Manning V.A."/>
            <person name="Pandelova I."/>
            <person name="Dhillon B."/>
            <person name="Wilhelm L.J."/>
            <person name="Goodwin S.B."/>
            <person name="Berlin A.M."/>
            <person name="Figueroa M."/>
            <person name="Freitag M."/>
            <person name="Hane J.K."/>
            <person name="Henrissat B."/>
            <person name="Holman W.H."/>
            <person name="Kodira C.D."/>
            <person name="Martin J."/>
            <person name="Oliver R.P."/>
            <person name="Robbertse B."/>
            <person name="Schackwitz W."/>
            <person name="Schwartz D.C."/>
            <person name="Spatafora J.W."/>
            <person name="Turgeon B.G."/>
            <person name="Yandava C."/>
            <person name="Young S."/>
            <person name="Zhou S."/>
            <person name="Zeng Q."/>
            <person name="Grigoriev I.V."/>
            <person name="Ma L.-J."/>
            <person name="Ciuffetti L.M."/>
        </authorList>
    </citation>
    <scope>NUCLEOTIDE SEQUENCE [LARGE SCALE GENOMIC DNA]</scope>
    <source>
        <strain evidence="6">Pt-1C-BFP</strain>
    </source>
</reference>
<dbReference type="GO" id="GO:0016020">
    <property type="term" value="C:membrane"/>
    <property type="evidence" value="ECO:0007669"/>
    <property type="project" value="UniProtKB-SubCell"/>
</dbReference>
<feature type="transmembrane region" description="Helical" evidence="3">
    <location>
        <begin position="740"/>
        <end position="763"/>
    </location>
</feature>
<dbReference type="InterPro" id="IPR023375">
    <property type="entry name" value="ADC_dom_sf"/>
</dbReference>
<dbReference type="GO" id="GO:0022857">
    <property type="term" value="F:transmembrane transporter activity"/>
    <property type="evidence" value="ECO:0007669"/>
    <property type="project" value="InterPro"/>
</dbReference>
<feature type="transmembrane region" description="Helical" evidence="3">
    <location>
        <begin position="673"/>
        <end position="698"/>
    </location>
</feature>
<dbReference type="InterPro" id="IPR036259">
    <property type="entry name" value="MFS_trans_sf"/>
</dbReference>
<feature type="compositionally biased region" description="Polar residues" evidence="2">
    <location>
        <begin position="399"/>
        <end position="417"/>
    </location>
</feature>
<dbReference type="OrthoDB" id="9970474at2759"/>
<dbReference type="InterPro" id="IPR020846">
    <property type="entry name" value="MFS_dom"/>
</dbReference>